<evidence type="ECO:0000313" key="3">
    <source>
        <dbReference type="Proteomes" id="UP000002640"/>
    </source>
</evidence>
<dbReference type="GeneID" id="20646032"/>
<dbReference type="Proteomes" id="UP000002640">
    <property type="component" value="Unassembled WGS sequence"/>
</dbReference>
<dbReference type="AlphaFoldDB" id="G4ZC94"/>
<dbReference type="EMBL" id="JH159153">
    <property type="protein sequence ID" value="EGZ22122.1"/>
    <property type="molecule type" value="Genomic_DNA"/>
</dbReference>
<feature type="compositionally biased region" description="Low complexity" evidence="1">
    <location>
        <begin position="102"/>
        <end position="117"/>
    </location>
</feature>
<feature type="compositionally biased region" description="Basic and acidic residues" evidence="1">
    <location>
        <begin position="127"/>
        <end position="137"/>
    </location>
</feature>
<feature type="region of interest" description="Disordered" evidence="1">
    <location>
        <begin position="102"/>
        <end position="137"/>
    </location>
</feature>
<organism evidence="2 3">
    <name type="scientific">Phytophthora sojae (strain P6497)</name>
    <name type="common">Soybean stem and root rot agent</name>
    <name type="synonym">Phytophthora megasperma f. sp. glycines</name>
    <dbReference type="NCBI Taxonomy" id="1094619"/>
    <lineage>
        <taxon>Eukaryota</taxon>
        <taxon>Sar</taxon>
        <taxon>Stramenopiles</taxon>
        <taxon>Oomycota</taxon>
        <taxon>Peronosporomycetes</taxon>
        <taxon>Peronosporales</taxon>
        <taxon>Peronosporaceae</taxon>
        <taxon>Phytophthora</taxon>
    </lineage>
</organism>
<proteinExistence type="predicted"/>
<keyword evidence="3" id="KW-1185">Reference proteome</keyword>
<protein>
    <submittedName>
        <fullName evidence="2">Uncharacterized protein</fullName>
    </submittedName>
</protein>
<reference evidence="2 3" key="1">
    <citation type="journal article" date="2006" name="Science">
        <title>Phytophthora genome sequences uncover evolutionary origins and mechanisms of pathogenesis.</title>
        <authorList>
            <person name="Tyler B.M."/>
            <person name="Tripathy S."/>
            <person name="Zhang X."/>
            <person name="Dehal P."/>
            <person name="Jiang R.H."/>
            <person name="Aerts A."/>
            <person name="Arredondo F.D."/>
            <person name="Baxter L."/>
            <person name="Bensasson D."/>
            <person name="Beynon J.L."/>
            <person name="Chapman J."/>
            <person name="Damasceno C.M."/>
            <person name="Dorrance A.E."/>
            <person name="Dou D."/>
            <person name="Dickerman A.W."/>
            <person name="Dubchak I.L."/>
            <person name="Garbelotto M."/>
            <person name="Gijzen M."/>
            <person name="Gordon S.G."/>
            <person name="Govers F."/>
            <person name="Grunwald N.J."/>
            <person name="Huang W."/>
            <person name="Ivors K.L."/>
            <person name="Jones R.W."/>
            <person name="Kamoun S."/>
            <person name="Krampis K."/>
            <person name="Lamour K.H."/>
            <person name="Lee M.K."/>
            <person name="McDonald W.H."/>
            <person name="Medina M."/>
            <person name="Meijer H.J."/>
            <person name="Nordberg E.K."/>
            <person name="Maclean D.J."/>
            <person name="Ospina-Giraldo M.D."/>
            <person name="Morris P.F."/>
            <person name="Phuntumart V."/>
            <person name="Putnam N.H."/>
            <person name="Rash S."/>
            <person name="Rose J.K."/>
            <person name="Sakihama Y."/>
            <person name="Salamov A.A."/>
            <person name="Savidor A."/>
            <person name="Scheuring C.F."/>
            <person name="Smith B.M."/>
            <person name="Sobral B.W."/>
            <person name="Terry A."/>
            <person name="Torto-Alalibo T.A."/>
            <person name="Win J."/>
            <person name="Xu Z."/>
            <person name="Zhang H."/>
            <person name="Grigoriev I.V."/>
            <person name="Rokhsar D.S."/>
            <person name="Boore J.L."/>
        </authorList>
    </citation>
    <scope>NUCLEOTIDE SEQUENCE [LARGE SCALE GENOMIC DNA]</scope>
    <source>
        <strain evidence="2 3">P6497</strain>
    </source>
</reference>
<dbReference type="RefSeq" id="XP_009524839.1">
    <property type="nucleotide sequence ID" value="XM_009526544.1"/>
</dbReference>
<sequence length="137" mass="15025">MTRCIDGDASMLGATAELPAPAHLLCALARVNSFNSCRKGASTGRTARCTEQRDHVMALAIGFARLLLECAMPTQRYIALQMLQDRALWELRETSTTRLRASCAGRGDARAAGAPDAIRCRPRRRERGPSDGRTPRR</sequence>
<dbReference type="KEGG" id="psoj:PHYSODRAFT_329980"/>
<accession>G4ZC94</accession>
<evidence type="ECO:0000256" key="1">
    <source>
        <dbReference type="SAM" id="MobiDB-lite"/>
    </source>
</evidence>
<evidence type="ECO:0000313" key="2">
    <source>
        <dbReference type="EMBL" id="EGZ22122.1"/>
    </source>
</evidence>
<name>G4ZC94_PHYSP</name>
<gene>
    <name evidence="2" type="ORF">PHYSODRAFT_329980</name>
</gene>
<dbReference type="InParanoid" id="G4ZC94"/>